<evidence type="ECO:0000256" key="1">
    <source>
        <dbReference type="SAM" id="MobiDB-lite"/>
    </source>
</evidence>
<reference evidence="2 3" key="1">
    <citation type="submission" date="2023-08" db="EMBL/GenBank/DDBJ databases">
        <title>Black Yeasts Isolated from many extreme environments.</title>
        <authorList>
            <person name="Coleine C."/>
            <person name="Stajich J.E."/>
            <person name="Selbmann L."/>
        </authorList>
    </citation>
    <scope>NUCLEOTIDE SEQUENCE [LARGE SCALE GENOMIC DNA]</scope>
    <source>
        <strain evidence="2 3">CCFEE 5885</strain>
    </source>
</reference>
<sequence length="1036" mass="118238">MAMPDVKAIEHLLLDHCWHKVNLKPLTEQQIALCLRKDGRLLLMDDEQFDLWTRDDALRTRLDDMATGRGQQVRGDTQRERSEESITKSKIEELHTIAMPKMVDFFQQMMQMDPVMAGMMGENVQNFAQNVGKQMPEVEGSTRGPRKNHEQKIGEPLPQNADKAETSTVKVEDSETADQNSLTDGPMLNLKQVWEGIKEQYPTMSDEEVSNMVRGWQQAWQQQAPDAVTSNASRYSKKDQTAEANQSEKSENKKVEASDRHKVLPPCYCISCSKYFWDRFDDGFPELLDLDLAVSRVQTWVENTMIKSQIIAQALARHEKALHRRWTKKNPSQRRQILTKASPLLMTYKGLEVLLGEHGPGQKQSRLTKPSRQSLLTSILILDELIEDPDLLFEHLHDRTQHPSQHFLADFMRVESAALYKDSLEHPYIFGAFQITNDSEYGKWREWEDGPIHQFEAVAAPYSVLVFESQSSILDVLSEVVSQLLEGLPASAGQEQKLVTNQSSMGSQMVRLPSLGDISSLYTRSPQPRLSLEAAGQIAYLEASQSLNIMKSLRADNVTFTQRLKSCRARRKATRVLTPGTSQSALIASLILAVPHDRVIIWTTILGQVRSLQEASRSKQDYLMGRHQEFIHKFKTLLATLFQRFHQLAYLVGVFCNDPVTPELLVPDGFLNGRWEVRSWLREYFFGPPTQPIRIMALRYLQVRFEQQQEDVRFMNDLIKEWIDEVLVVRRMLEILQACEPTVRQYFLEPFDGPRSMWYNVCPSLSLGHYEDRMEERGAELEHVLHPTAEYMLPTGRRDATWHAKQASAQKVLRDTWSRYGEVTVGYWERQKFKPSWLDAVKETMTATEPKAAPITPLANSEPRSPSKKEVTSPPMTPTSIPHQCIPEGVSERKLTRKKRDELNPPAEDEDETSSSGKAVEVLVMQQAALTITEIPIKESHLEVVVSLFSNAQQHVKSVRWNKFLNFMSDAGCEVKSSEGAGHTFSSKNVVTGARATVVLHRPHPDATLKAVHLRNNKSTIVEAFGWRKEMFVVRK</sequence>
<protein>
    <submittedName>
        <fullName evidence="2">Uncharacterized protein</fullName>
    </submittedName>
</protein>
<feature type="region of interest" description="Disordered" evidence="1">
    <location>
        <begin position="848"/>
        <end position="918"/>
    </location>
</feature>
<name>A0ABR0JX51_9EURO</name>
<feature type="region of interest" description="Disordered" evidence="1">
    <location>
        <begin position="67"/>
        <end position="87"/>
    </location>
</feature>
<gene>
    <name evidence="2" type="ORF">LTR24_009527</name>
</gene>
<dbReference type="PANTHER" id="PTHR40788:SF1">
    <property type="entry name" value="IPA PROTEIN"/>
    <property type="match status" value="1"/>
</dbReference>
<feature type="compositionally biased region" description="Basic and acidic residues" evidence="1">
    <location>
        <begin position="162"/>
        <end position="173"/>
    </location>
</feature>
<keyword evidence="3" id="KW-1185">Reference proteome</keyword>
<dbReference type="Proteomes" id="UP001345013">
    <property type="component" value="Unassembled WGS sequence"/>
</dbReference>
<dbReference type="PANTHER" id="PTHR40788">
    <property type="entry name" value="CLR5 DOMAIN-CONTAINING PROTEIN-RELATED"/>
    <property type="match status" value="1"/>
</dbReference>
<dbReference type="EMBL" id="JAVRRG010000213">
    <property type="protein sequence ID" value="KAK5077571.1"/>
    <property type="molecule type" value="Genomic_DNA"/>
</dbReference>
<organism evidence="2 3">
    <name type="scientific">Lithohypha guttulata</name>
    <dbReference type="NCBI Taxonomy" id="1690604"/>
    <lineage>
        <taxon>Eukaryota</taxon>
        <taxon>Fungi</taxon>
        <taxon>Dikarya</taxon>
        <taxon>Ascomycota</taxon>
        <taxon>Pezizomycotina</taxon>
        <taxon>Eurotiomycetes</taxon>
        <taxon>Chaetothyriomycetidae</taxon>
        <taxon>Chaetothyriales</taxon>
        <taxon>Trichomeriaceae</taxon>
        <taxon>Lithohypha</taxon>
    </lineage>
</organism>
<feature type="compositionally biased region" description="Basic and acidic residues" evidence="1">
    <location>
        <begin position="890"/>
        <end position="903"/>
    </location>
</feature>
<comment type="caution">
    <text evidence="2">The sequence shown here is derived from an EMBL/GenBank/DDBJ whole genome shotgun (WGS) entry which is preliminary data.</text>
</comment>
<evidence type="ECO:0000313" key="3">
    <source>
        <dbReference type="Proteomes" id="UP001345013"/>
    </source>
</evidence>
<feature type="compositionally biased region" description="Basic and acidic residues" evidence="1">
    <location>
        <begin position="236"/>
        <end position="257"/>
    </location>
</feature>
<evidence type="ECO:0000313" key="2">
    <source>
        <dbReference type="EMBL" id="KAK5077571.1"/>
    </source>
</evidence>
<feature type="region of interest" description="Disordered" evidence="1">
    <location>
        <begin position="218"/>
        <end position="257"/>
    </location>
</feature>
<proteinExistence type="predicted"/>
<accession>A0ABR0JX51</accession>
<feature type="region of interest" description="Disordered" evidence="1">
    <location>
        <begin position="135"/>
        <end position="186"/>
    </location>
</feature>
<feature type="compositionally biased region" description="Basic and acidic residues" evidence="1">
    <location>
        <begin position="76"/>
        <end position="87"/>
    </location>
</feature>